<feature type="region of interest" description="Disordered" evidence="1">
    <location>
        <begin position="1"/>
        <end position="28"/>
    </location>
</feature>
<dbReference type="AlphaFoldDB" id="A0A4Y9FNB0"/>
<organism evidence="2 3">
    <name type="scientific">Microbacterium paludicola</name>
    <dbReference type="NCBI Taxonomy" id="300019"/>
    <lineage>
        <taxon>Bacteria</taxon>
        <taxon>Bacillati</taxon>
        <taxon>Actinomycetota</taxon>
        <taxon>Actinomycetes</taxon>
        <taxon>Micrococcales</taxon>
        <taxon>Microbacteriaceae</taxon>
        <taxon>Microbacterium</taxon>
    </lineage>
</organism>
<evidence type="ECO:0000313" key="3">
    <source>
        <dbReference type="Proteomes" id="UP000298358"/>
    </source>
</evidence>
<accession>A0A4Y9FNB0</accession>
<comment type="caution">
    <text evidence="2">The sequence shown here is derived from an EMBL/GenBank/DDBJ whole genome shotgun (WGS) entry which is preliminary data.</text>
</comment>
<evidence type="ECO:0000313" key="2">
    <source>
        <dbReference type="EMBL" id="TFU30000.1"/>
    </source>
</evidence>
<dbReference type="EMBL" id="SPQB01000071">
    <property type="protein sequence ID" value="TFU30000.1"/>
    <property type="molecule type" value="Genomic_DNA"/>
</dbReference>
<sequence>MSQTKSPHGPLLNPYDTGERAEPVPWISGNPHTFRPLLDHDADRFGKVDYEDAEGRTLATVWVERDESGEYIIRVAHFGDRLRIEEVAS</sequence>
<reference evidence="2 3" key="1">
    <citation type="submission" date="2019-03" db="EMBL/GenBank/DDBJ databases">
        <title>Diversity of the mouse oral microbiome.</title>
        <authorList>
            <person name="Joseph S."/>
            <person name="Aduse-Opoku J."/>
            <person name="Curtis M."/>
            <person name="Wade W."/>
            <person name="Hashim A."/>
        </authorList>
    </citation>
    <scope>NUCLEOTIDE SEQUENCE [LARGE SCALE GENOMIC DNA]</scope>
    <source>
        <strain evidence="2 3">P1012</strain>
    </source>
</reference>
<protein>
    <submittedName>
        <fullName evidence="2">Uncharacterized protein</fullName>
    </submittedName>
</protein>
<gene>
    <name evidence="2" type="ORF">E4U02_15200</name>
</gene>
<proteinExistence type="predicted"/>
<dbReference type="RefSeq" id="WP_135115652.1">
    <property type="nucleotide sequence ID" value="NZ_JADGLL010000071.1"/>
</dbReference>
<dbReference type="OrthoDB" id="4945643at2"/>
<keyword evidence="3" id="KW-1185">Reference proteome</keyword>
<dbReference type="Proteomes" id="UP000298358">
    <property type="component" value="Unassembled WGS sequence"/>
</dbReference>
<evidence type="ECO:0000256" key="1">
    <source>
        <dbReference type="SAM" id="MobiDB-lite"/>
    </source>
</evidence>
<name>A0A4Y9FNB0_9MICO</name>